<organism evidence="1 2">
    <name type="scientific">Prunus armeniaca</name>
    <name type="common">Apricot</name>
    <name type="synonym">Armeniaca vulgaris</name>
    <dbReference type="NCBI Taxonomy" id="36596"/>
    <lineage>
        <taxon>Eukaryota</taxon>
        <taxon>Viridiplantae</taxon>
        <taxon>Streptophyta</taxon>
        <taxon>Embryophyta</taxon>
        <taxon>Tracheophyta</taxon>
        <taxon>Spermatophyta</taxon>
        <taxon>Magnoliopsida</taxon>
        <taxon>eudicotyledons</taxon>
        <taxon>Gunneridae</taxon>
        <taxon>Pentapetalae</taxon>
        <taxon>rosids</taxon>
        <taxon>fabids</taxon>
        <taxon>Rosales</taxon>
        <taxon>Rosaceae</taxon>
        <taxon>Amygdaloideae</taxon>
        <taxon>Amygdaleae</taxon>
        <taxon>Prunus</taxon>
    </lineage>
</organism>
<protein>
    <submittedName>
        <fullName evidence="1">Uncharacterized protein</fullName>
    </submittedName>
</protein>
<sequence>MASTANNAPRRRLSILSFSLFDPSHSLSELELRELSTTDWNRLPPVLASPPARGPSLSPSWNLLRTSVNRWVQA</sequence>
<dbReference type="EMBL" id="CAEKDK010000001">
    <property type="protein sequence ID" value="CAB4264456.1"/>
    <property type="molecule type" value="Genomic_DNA"/>
</dbReference>
<evidence type="ECO:0000313" key="2">
    <source>
        <dbReference type="Proteomes" id="UP000507222"/>
    </source>
</evidence>
<dbReference type="Proteomes" id="UP000507222">
    <property type="component" value="Unassembled WGS sequence"/>
</dbReference>
<gene>
    <name evidence="1" type="ORF">CURHAP_LOCUS6265</name>
</gene>
<proteinExistence type="predicted"/>
<evidence type="ECO:0000313" key="1">
    <source>
        <dbReference type="EMBL" id="CAB4264456.1"/>
    </source>
</evidence>
<dbReference type="AlphaFoldDB" id="A0A6J5TKI3"/>
<name>A0A6J5TKI3_PRUAR</name>
<accession>A0A6J5TKI3</accession>
<reference evidence="1 2" key="1">
    <citation type="submission" date="2020-05" db="EMBL/GenBank/DDBJ databases">
        <authorList>
            <person name="Campoy J."/>
            <person name="Schneeberger K."/>
            <person name="Spophaly S."/>
        </authorList>
    </citation>
    <scope>NUCLEOTIDE SEQUENCE [LARGE SCALE GENOMIC DNA]</scope>
    <source>
        <strain evidence="1">PruArmRojPasFocal</strain>
    </source>
</reference>